<dbReference type="Proteomes" id="UP001549321">
    <property type="component" value="Unassembled WGS sequence"/>
</dbReference>
<protein>
    <recommendedName>
        <fullName evidence="3">VCBS repeat-containing protein</fullName>
    </recommendedName>
</protein>
<comment type="caution">
    <text evidence="1">The sequence shown here is derived from an EMBL/GenBank/DDBJ whole genome shotgun (WGS) entry which is preliminary data.</text>
</comment>
<keyword evidence="2" id="KW-1185">Reference proteome</keyword>
<name>A0ABV2R1E5_9HYPH</name>
<evidence type="ECO:0000313" key="2">
    <source>
        <dbReference type="Proteomes" id="UP001549321"/>
    </source>
</evidence>
<sequence>MQRVEHGQIALAGDAEHAFDAIGLQRLDNESATGAGGDDVGHAGDPCERRVYSIPRSVTGIAKEGMVASTSVRRKPVSLDCCNGAILGTEKLRSGSILWKTGLAGMAMAALITASSTALFAQSEGEDDKPLFPTAELAEGAKDATITDSGITARIFQERRPKIDPDDDVPVLQVSVGGKMVLEHVGTASGMAVPTMSASIVDIDPTNKSKEVYFSSYTGGAHCCSEVVVATETDKGWVAVPIGSFDGDGDYLQDLNDDGEAEIVTVDNAFLYTFDCYACSAAPLVIKSVRDGKLVDVTTEPRFAKAHRDWLRQLESDSDPVERWKSPGFLAGWVAASIRAGEGEQAFKQLQKHWNLATDPGEETCLTGGDIDSCAAKDRKLLKFPDRLKLFLDRNGYRL</sequence>
<evidence type="ECO:0008006" key="3">
    <source>
        <dbReference type="Google" id="ProtNLM"/>
    </source>
</evidence>
<reference evidence="1 2" key="1">
    <citation type="submission" date="2024-06" db="EMBL/GenBank/DDBJ databases">
        <title>Sorghum-associated microbial communities from plants grown in Nebraska, USA.</title>
        <authorList>
            <person name="Schachtman D."/>
        </authorList>
    </citation>
    <scope>NUCLEOTIDE SEQUENCE [LARGE SCALE GENOMIC DNA]</scope>
    <source>
        <strain evidence="1 2">3207</strain>
    </source>
</reference>
<evidence type="ECO:0000313" key="1">
    <source>
        <dbReference type="EMBL" id="MET4635084.1"/>
    </source>
</evidence>
<accession>A0ABV2R1E5</accession>
<gene>
    <name evidence="1" type="ORF">ABIE08_003030</name>
</gene>
<dbReference type="EMBL" id="JBEPSM010000002">
    <property type="protein sequence ID" value="MET4635084.1"/>
    <property type="molecule type" value="Genomic_DNA"/>
</dbReference>
<dbReference type="RefSeq" id="WP_354552844.1">
    <property type="nucleotide sequence ID" value="NZ_JBEPSM010000002.1"/>
</dbReference>
<organism evidence="1 2">
    <name type="scientific">Kaistia defluvii</name>
    <dbReference type="NCBI Taxonomy" id="410841"/>
    <lineage>
        <taxon>Bacteria</taxon>
        <taxon>Pseudomonadati</taxon>
        <taxon>Pseudomonadota</taxon>
        <taxon>Alphaproteobacteria</taxon>
        <taxon>Hyphomicrobiales</taxon>
        <taxon>Kaistiaceae</taxon>
        <taxon>Kaistia</taxon>
    </lineage>
</organism>
<proteinExistence type="predicted"/>